<evidence type="ECO:0000313" key="2">
    <source>
        <dbReference type="EMBL" id="CAH0101885.1"/>
    </source>
</evidence>
<dbReference type="Gene3D" id="3.30.710.10">
    <property type="entry name" value="Potassium Channel Kv1.1, Chain A"/>
    <property type="match status" value="2"/>
</dbReference>
<dbReference type="PANTHER" id="PTHR24413">
    <property type="entry name" value="SPECKLE-TYPE POZ PROTEIN"/>
    <property type="match status" value="1"/>
</dbReference>
<dbReference type="Proteomes" id="UP000789390">
    <property type="component" value="Unassembled WGS sequence"/>
</dbReference>
<dbReference type="AlphaFoldDB" id="A0A8J2RFL2"/>
<dbReference type="PROSITE" id="PS50097">
    <property type="entry name" value="BTB"/>
    <property type="match status" value="1"/>
</dbReference>
<comment type="caution">
    <text evidence="2">The sequence shown here is derived from an EMBL/GenBank/DDBJ whole genome shotgun (WGS) entry which is preliminary data.</text>
</comment>
<evidence type="ECO:0000313" key="3">
    <source>
        <dbReference type="Proteomes" id="UP000789390"/>
    </source>
</evidence>
<dbReference type="SMART" id="SM00225">
    <property type="entry name" value="BTB"/>
    <property type="match status" value="2"/>
</dbReference>
<sequence>MLLKSNELVFRDYQWTTHSDDRVLPNNNVQVVSPFFSLDNSAENEGHDSFRFAIRLVGNSSIFDKFQTVVYFYAHQLENIEVKSVECLVVGKTANQTIRLQTKFQETQVVQVMKSDEFLTYDHLSDKGISLKFRVYVTNTNNNIRSHLRFELRDARFGQELWSAAQKGQMTDCEFVVNNQIFLAHRVVVAVRCPALDNIQRINDCNVESFKALLYFLYTGCLLPGMNAVDRQQFNDLVNRFQIKTVVQSNNQTDDGLTRLFLAIQPKLKSRDQLAVEIRENHGKISEAGRGLCLHFDYIRTFRSGETVAPEVFRFDRKGFFGVTLIENQHKNGHNYQLTFSSFHLVGGFKLIGVTYDIVGSSPSCINMTKIFEVGGDDETLKVFREGISLPKHSDCNSPYKIHVILTVYLAEMDECWGYRLHDPRLPAQFWSSTQRGDLTDVQLRLGRHLFPVHRAILSARSSVFAAVFKNIECDDSCNNNEQVNADERLSIIDIGEDLDPDVFEDFLVFIYTGRLRTTENMAELWAAANKYDVKTLERIGESVKGRPKMEEMCLTLMSSL</sequence>
<accession>A0A8J2RFL2</accession>
<dbReference type="InterPro" id="IPR011333">
    <property type="entry name" value="SKP1/BTB/POZ_sf"/>
</dbReference>
<gene>
    <name evidence="2" type="ORF">DGAL_LOCUS4257</name>
</gene>
<dbReference type="Pfam" id="PF00651">
    <property type="entry name" value="BTB"/>
    <property type="match status" value="2"/>
</dbReference>
<proteinExistence type="predicted"/>
<name>A0A8J2RFL2_9CRUS</name>
<dbReference type="SUPFAM" id="SSF54695">
    <property type="entry name" value="POZ domain"/>
    <property type="match status" value="2"/>
</dbReference>
<evidence type="ECO:0000259" key="1">
    <source>
        <dbReference type="PROSITE" id="PS50097"/>
    </source>
</evidence>
<feature type="domain" description="BTB" evidence="1">
    <location>
        <begin position="440"/>
        <end position="520"/>
    </location>
</feature>
<dbReference type="EMBL" id="CAKKLH010000068">
    <property type="protein sequence ID" value="CAH0101885.1"/>
    <property type="molecule type" value="Genomic_DNA"/>
</dbReference>
<protein>
    <recommendedName>
        <fullName evidence="1">BTB domain-containing protein</fullName>
    </recommendedName>
</protein>
<reference evidence="2" key="1">
    <citation type="submission" date="2021-11" db="EMBL/GenBank/DDBJ databases">
        <authorList>
            <person name="Schell T."/>
        </authorList>
    </citation>
    <scope>NUCLEOTIDE SEQUENCE</scope>
    <source>
        <strain evidence="2">M5</strain>
    </source>
</reference>
<dbReference type="CDD" id="cd18186">
    <property type="entry name" value="BTB_POZ_ZBTB_KLHL-like"/>
    <property type="match status" value="2"/>
</dbReference>
<dbReference type="OrthoDB" id="6359816at2759"/>
<dbReference type="InterPro" id="IPR000210">
    <property type="entry name" value="BTB/POZ_dom"/>
</dbReference>
<keyword evidence="3" id="KW-1185">Reference proteome</keyword>
<organism evidence="2 3">
    <name type="scientific">Daphnia galeata</name>
    <dbReference type="NCBI Taxonomy" id="27404"/>
    <lineage>
        <taxon>Eukaryota</taxon>
        <taxon>Metazoa</taxon>
        <taxon>Ecdysozoa</taxon>
        <taxon>Arthropoda</taxon>
        <taxon>Crustacea</taxon>
        <taxon>Branchiopoda</taxon>
        <taxon>Diplostraca</taxon>
        <taxon>Cladocera</taxon>
        <taxon>Anomopoda</taxon>
        <taxon>Daphniidae</taxon>
        <taxon>Daphnia</taxon>
    </lineage>
</organism>